<name>A0ABZ2LS19_9BACT</name>
<dbReference type="SMART" id="SM00283">
    <property type="entry name" value="MA"/>
    <property type="match status" value="1"/>
</dbReference>
<dbReference type="PANTHER" id="PTHR43531">
    <property type="entry name" value="PROTEIN ICFG"/>
    <property type="match status" value="1"/>
</dbReference>
<evidence type="ECO:0000256" key="5">
    <source>
        <dbReference type="SAM" id="Phobius"/>
    </source>
</evidence>
<keyword evidence="1" id="KW-0145">Chemotaxis</keyword>
<dbReference type="PANTHER" id="PTHR43531:SF11">
    <property type="entry name" value="METHYL-ACCEPTING CHEMOTAXIS PROTEIN 3"/>
    <property type="match status" value="1"/>
</dbReference>
<feature type="coiled-coil region" evidence="4">
    <location>
        <begin position="488"/>
        <end position="519"/>
    </location>
</feature>
<dbReference type="InterPro" id="IPR051310">
    <property type="entry name" value="MCP_chemotaxis"/>
</dbReference>
<dbReference type="Proteomes" id="UP001370348">
    <property type="component" value="Chromosome"/>
</dbReference>
<dbReference type="RefSeq" id="WP_394822739.1">
    <property type="nucleotide sequence ID" value="NZ_CP089984.1"/>
</dbReference>
<evidence type="ECO:0000256" key="3">
    <source>
        <dbReference type="PROSITE-ProRule" id="PRU00284"/>
    </source>
</evidence>
<dbReference type="SUPFAM" id="SSF58104">
    <property type="entry name" value="Methyl-accepting chemotaxis protein (MCP) signaling domain"/>
    <property type="match status" value="1"/>
</dbReference>
<accession>A0ABZ2LS19</accession>
<dbReference type="EMBL" id="CP089984">
    <property type="protein sequence ID" value="WXB13120.1"/>
    <property type="molecule type" value="Genomic_DNA"/>
</dbReference>
<sequence length="592" mass="63668">MIRNLKLFWKFALLASLIPLTVAILGWVAHRGTNDVKYQFDNLYGFMLVPIMKLDEGNLRRDELADELTTLQRTDLSSEERARRIAQAREHDKAMAAVMTKYRAEWLTTSSPAFTETLAAWGQKQLQTEEIRRLAQFDLAYAAYSPHRDAFLAGKMDQYAAAWPHIEAMGESLTELVRLNAAFADISNKDAQLTLQKMRTQIVAWGVLLAVVALGCAWWLSRTVVISVTALRDATLKLAEGNLDVEVAEGMSAASPHLVRAPPPADQGDEVRQVRVQFQRFIGILQTLIGNVQSGADTLAAAAAQVSSSSQLLSRGTSTQAVNVQETSACLEQMGASIAQIAQNSRRMEEIAKRGAEGAGASGKAVHETVEAMKAIASKVLIVQEMAYQTNLLALNAAIEAARAGEHGRGFAVVAAEVRKLAERSQSAAKEISALAASSTDIAERSGRLLADLVPSIQQTAELVQDVATASNEQSTGVSQMNGAIAQMDHVTQQNAAAAEELASTAEEVAAQAEALRELVAFFRIGAPEDAGRSARLPPSGLPFTGNVSMKRQTSGEQPATAATVSTVVTGPTVSAIRVASSKARDRDFRRF</sequence>
<keyword evidence="3" id="KW-0807">Transducer</keyword>
<proteinExistence type="inferred from homology"/>
<evidence type="ECO:0000313" key="7">
    <source>
        <dbReference type="EMBL" id="WXB13120.1"/>
    </source>
</evidence>
<dbReference type="PROSITE" id="PS50111">
    <property type="entry name" value="CHEMOTAXIS_TRANSDUC_2"/>
    <property type="match status" value="1"/>
</dbReference>
<feature type="transmembrane region" description="Helical" evidence="5">
    <location>
        <begin position="7"/>
        <end position="30"/>
    </location>
</feature>
<dbReference type="InterPro" id="IPR004090">
    <property type="entry name" value="Chemotax_Me-accpt_rcpt"/>
</dbReference>
<protein>
    <submittedName>
        <fullName evidence="7">Methyl-accepting chemotaxis protein</fullName>
    </submittedName>
</protein>
<evidence type="ECO:0000256" key="4">
    <source>
        <dbReference type="SAM" id="Coils"/>
    </source>
</evidence>
<dbReference type="PRINTS" id="PR00260">
    <property type="entry name" value="CHEMTRNSDUCR"/>
</dbReference>
<feature type="domain" description="Methyl-accepting transducer" evidence="6">
    <location>
        <begin position="295"/>
        <end position="510"/>
    </location>
</feature>
<dbReference type="Gene3D" id="1.10.287.950">
    <property type="entry name" value="Methyl-accepting chemotaxis protein"/>
    <property type="match status" value="1"/>
</dbReference>
<keyword evidence="5" id="KW-1133">Transmembrane helix</keyword>
<organism evidence="7 8">
    <name type="scientific">Pendulispora albinea</name>
    <dbReference type="NCBI Taxonomy" id="2741071"/>
    <lineage>
        <taxon>Bacteria</taxon>
        <taxon>Pseudomonadati</taxon>
        <taxon>Myxococcota</taxon>
        <taxon>Myxococcia</taxon>
        <taxon>Myxococcales</taxon>
        <taxon>Sorangiineae</taxon>
        <taxon>Pendulisporaceae</taxon>
        <taxon>Pendulispora</taxon>
    </lineage>
</organism>
<dbReference type="InterPro" id="IPR004089">
    <property type="entry name" value="MCPsignal_dom"/>
</dbReference>
<evidence type="ECO:0000256" key="2">
    <source>
        <dbReference type="ARBA" id="ARBA00029447"/>
    </source>
</evidence>
<keyword evidence="8" id="KW-1185">Reference proteome</keyword>
<gene>
    <name evidence="7" type="ORF">LZC94_35400</name>
</gene>
<dbReference type="Pfam" id="PF00015">
    <property type="entry name" value="MCPsignal"/>
    <property type="match status" value="1"/>
</dbReference>
<keyword evidence="5" id="KW-0472">Membrane</keyword>
<evidence type="ECO:0000259" key="6">
    <source>
        <dbReference type="PROSITE" id="PS50111"/>
    </source>
</evidence>
<comment type="similarity">
    <text evidence="2">Belongs to the methyl-accepting chemotaxis (MCP) protein family.</text>
</comment>
<evidence type="ECO:0000313" key="8">
    <source>
        <dbReference type="Proteomes" id="UP001370348"/>
    </source>
</evidence>
<evidence type="ECO:0000256" key="1">
    <source>
        <dbReference type="ARBA" id="ARBA00022500"/>
    </source>
</evidence>
<keyword evidence="5" id="KW-0812">Transmembrane</keyword>
<reference evidence="7 8" key="1">
    <citation type="submission" date="2021-12" db="EMBL/GenBank/DDBJ databases">
        <title>Discovery of the Pendulisporaceae a myxobacterial family with distinct sporulation behavior and unique specialized metabolism.</title>
        <authorList>
            <person name="Garcia R."/>
            <person name="Popoff A."/>
            <person name="Bader C.D."/>
            <person name="Loehr J."/>
            <person name="Walesch S."/>
            <person name="Walt C."/>
            <person name="Boldt J."/>
            <person name="Bunk B."/>
            <person name="Haeckl F.J.F.P.J."/>
            <person name="Gunesch A.P."/>
            <person name="Birkelbach J."/>
            <person name="Nuebel U."/>
            <person name="Pietschmann T."/>
            <person name="Bach T."/>
            <person name="Mueller R."/>
        </authorList>
    </citation>
    <scope>NUCLEOTIDE SEQUENCE [LARGE SCALE GENOMIC DNA]</scope>
    <source>
        <strain evidence="7 8">MSr11954</strain>
    </source>
</reference>
<keyword evidence="4" id="KW-0175">Coiled coil</keyword>